<organism evidence="1">
    <name type="scientific">Siphoviridae sp. ctlXU33</name>
    <dbReference type="NCBI Taxonomy" id="2823598"/>
    <lineage>
        <taxon>Viruses</taxon>
        <taxon>Duplodnaviria</taxon>
        <taxon>Heunggongvirae</taxon>
        <taxon>Uroviricota</taxon>
        <taxon>Caudoviricetes</taxon>
    </lineage>
</organism>
<protein>
    <submittedName>
        <fullName evidence="1">Uncharacterized protein</fullName>
    </submittedName>
</protein>
<sequence length="62" mass="7337">MMVYIPNGWIKDRKNEDEIRTLISESLGCFKLKDDFQKVEDRLKELGEIKILEEFKKGTFAV</sequence>
<dbReference type="EMBL" id="BK014706">
    <property type="protein sequence ID" value="DAD68701.1"/>
    <property type="molecule type" value="Genomic_DNA"/>
</dbReference>
<name>A0A8S5LF80_9CAUD</name>
<accession>A0A8S5LF80</accession>
<evidence type="ECO:0000313" key="1">
    <source>
        <dbReference type="EMBL" id="DAD68701.1"/>
    </source>
</evidence>
<proteinExistence type="predicted"/>
<reference evidence="1" key="1">
    <citation type="journal article" date="2021" name="Proc. Natl. Acad. Sci. U.S.A.">
        <title>A Catalog of Tens of Thousands of Viruses from Human Metagenomes Reveals Hidden Associations with Chronic Diseases.</title>
        <authorList>
            <person name="Tisza M.J."/>
            <person name="Buck C.B."/>
        </authorList>
    </citation>
    <scope>NUCLEOTIDE SEQUENCE</scope>
    <source>
        <strain evidence="1">CtlXU33</strain>
    </source>
</reference>